<proteinExistence type="predicted"/>
<keyword evidence="3" id="KW-1185">Reference proteome</keyword>
<feature type="region of interest" description="Disordered" evidence="1">
    <location>
        <begin position="48"/>
        <end position="69"/>
    </location>
</feature>
<dbReference type="AlphaFoldDB" id="A0AAV3Z1E1"/>
<evidence type="ECO:0000313" key="3">
    <source>
        <dbReference type="Proteomes" id="UP000735302"/>
    </source>
</evidence>
<dbReference type="EMBL" id="BLXT01001916">
    <property type="protein sequence ID" value="GFN89128.1"/>
    <property type="molecule type" value="Genomic_DNA"/>
</dbReference>
<accession>A0AAV3Z1E1</accession>
<organism evidence="2 3">
    <name type="scientific">Plakobranchus ocellatus</name>
    <dbReference type="NCBI Taxonomy" id="259542"/>
    <lineage>
        <taxon>Eukaryota</taxon>
        <taxon>Metazoa</taxon>
        <taxon>Spiralia</taxon>
        <taxon>Lophotrochozoa</taxon>
        <taxon>Mollusca</taxon>
        <taxon>Gastropoda</taxon>
        <taxon>Heterobranchia</taxon>
        <taxon>Euthyneura</taxon>
        <taxon>Panpulmonata</taxon>
        <taxon>Sacoglossa</taxon>
        <taxon>Placobranchoidea</taxon>
        <taxon>Plakobranchidae</taxon>
        <taxon>Plakobranchus</taxon>
    </lineage>
</organism>
<gene>
    <name evidence="2" type="ORF">PoB_001563400</name>
</gene>
<evidence type="ECO:0000313" key="2">
    <source>
        <dbReference type="EMBL" id="GFN89128.1"/>
    </source>
</evidence>
<feature type="region of interest" description="Disordered" evidence="1">
    <location>
        <begin position="1"/>
        <end position="24"/>
    </location>
</feature>
<name>A0AAV3Z1E1_9GAST</name>
<comment type="caution">
    <text evidence="2">The sequence shown here is derived from an EMBL/GenBank/DDBJ whole genome shotgun (WGS) entry which is preliminary data.</text>
</comment>
<evidence type="ECO:0000256" key="1">
    <source>
        <dbReference type="SAM" id="MobiDB-lite"/>
    </source>
</evidence>
<reference evidence="2 3" key="1">
    <citation type="journal article" date="2021" name="Elife">
        <title>Chloroplast acquisition without the gene transfer in kleptoplastic sea slugs, Plakobranchus ocellatus.</title>
        <authorList>
            <person name="Maeda T."/>
            <person name="Takahashi S."/>
            <person name="Yoshida T."/>
            <person name="Shimamura S."/>
            <person name="Takaki Y."/>
            <person name="Nagai Y."/>
            <person name="Toyoda A."/>
            <person name="Suzuki Y."/>
            <person name="Arimoto A."/>
            <person name="Ishii H."/>
            <person name="Satoh N."/>
            <person name="Nishiyama T."/>
            <person name="Hasebe M."/>
            <person name="Maruyama T."/>
            <person name="Minagawa J."/>
            <person name="Obokata J."/>
            <person name="Shigenobu S."/>
        </authorList>
    </citation>
    <scope>NUCLEOTIDE SEQUENCE [LARGE SCALE GENOMIC DNA]</scope>
</reference>
<protein>
    <submittedName>
        <fullName evidence="2">Uncharacterized protein</fullName>
    </submittedName>
</protein>
<feature type="compositionally biased region" description="Polar residues" evidence="1">
    <location>
        <begin position="58"/>
        <end position="69"/>
    </location>
</feature>
<sequence length="69" mass="7494">MPEGGISDQGASGGTRTRNRRIPVALRVNSLSTVPPTPPERIEILQEQIRCTEPSARNAESSSKQRAHT</sequence>
<dbReference type="Proteomes" id="UP000735302">
    <property type="component" value="Unassembled WGS sequence"/>
</dbReference>